<sequence>MTDHYQLNLGSLRSSITLTLHTHHAARLWQGRMGREGVHAIMGMPGYIGVTNLLKHASSQDDPFADWFMLQLEDKLLQAKAELRALTKQVSRVERALPTQVDIGDNLNIHPVTLPLFIGSQLGFLAVYLLTDYDALVRRVLLAHHTALIGRPDMETWIDRGAHELRSLFGLAQRYRLAGVSRDDMAANNARAREAIDKFGTPPRKVLDGSHRSQFAPPITRGQTTSNPDALDQPDHPVLEAKAQPLPEEPADGGES</sequence>
<dbReference type="RefSeq" id="WP_096426354.1">
    <property type="nucleotide sequence ID" value="NZ_AP015029.1"/>
</dbReference>
<reference evidence="3 4" key="1">
    <citation type="submission" date="2015-11" db="EMBL/GenBank/DDBJ databases">
        <title>Complete genome sequencing of a biphenyl-degrading bacterium, Pseudomonas putida KF715 (=NBRC110667).</title>
        <authorList>
            <person name="Suenaga H."/>
            <person name="Fujihara N."/>
            <person name="Watanabe T."/>
            <person name="Hirose J."/>
            <person name="Kimura N."/>
            <person name="Yamazoe A."/>
            <person name="Hosoyama A."/>
            <person name="Shimodaira J."/>
            <person name="Furukawa K."/>
        </authorList>
    </citation>
    <scope>NUCLEOTIDE SEQUENCE [LARGE SCALE GENOMIC DNA]</scope>
    <source>
        <strain evidence="3 4">KF715</strain>
    </source>
</reference>
<evidence type="ECO:0000256" key="2">
    <source>
        <dbReference type="SAM" id="MobiDB-lite"/>
    </source>
</evidence>
<feature type="region of interest" description="Disordered" evidence="2">
    <location>
        <begin position="194"/>
        <end position="256"/>
    </location>
</feature>
<accession>A0A1L7NF24</accession>
<proteinExistence type="predicted"/>
<dbReference type="NCBIfam" id="TIGR03761">
    <property type="entry name" value="ICE_PFL4669"/>
    <property type="match status" value="1"/>
</dbReference>
<protein>
    <submittedName>
        <fullName evidence="3">Integrating conjugative element protein</fullName>
    </submittedName>
</protein>
<gene>
    <name evidence="3" type="ORF">KF715C_ch34870</name>
</gene>
<feature type="coiled-coil region" evidence="1">
    <location>
        <begin position="69"/>
        <end position="96"/>
    </location>
</feature>
<evidence type="ECO:0000256" key="1">
    <source>
        <dbReference type="SAM" id="Coils"/>
    </source>
</evidence>
<name>A0A1L7NF24_PSEPU</name>
<organism evidence="3 4">
    <name type="scientific">Pseudomonas putida</name>
    <name type="common">Arthrobacter siderocapsulatus</name>
    <dbReference type="NCBI Taxonomy" id="303"/>
    <lineage>
        <taxon>Bacteria</taxon>
        <taxon>Pseudomonadati</taxon>
        <taxon>Pseudomonadota</taxon>
        <taxon>Gammaproteobacteria</taxon>
        <taxon>Pseudomonadales</taxon>
        <taxon>Pseudomonadaceae</taxon>
        <taxon>Pseudomonas</taxon>
    </lineage>
</organism>
<dbReference type="AlphaFoldDB" id="A0A1L7NF24"/>
<dbReference type="Proteomes" id="UP000218731">
    <property type="component" value="Chromosome 1"/>
</dbReference>
<dbReference type="Pfam" id="PF08900">
    <property type="entry name" value="AcaB"/>
    <property type="match status" value="1"/>
</dbReference>
<dbReference type="InterPro" id="IPR014996">
    <property type="entry name" value="AcaB"/>
</dbReference>
<keyword evidence="1" id="KW-0175">Coiled coil</keyword>
<dbReference type="EMBL" id="AP015029">
    <property type="protein sequence ID" value="BAW24060.1"/>
    <property type="molecule type" value="Genomic_DNA"/>
</dbReference>
<evidence type="ECO:0000313" key="3">
    <source>
        <dbReference type="EMBL" id="BAW24060.1"/>
    </source>
</evidence>
<evidence type="ECO:0000313" key="4">
    <source>
        <dbReference type="Proteomes" id="UP000218731"/>
    </source>
</evidence>